<dbReference type="Gene3D" id="3.40.50.10180">
    <property type="entry name" value="Glycerate kinase, MOFRL-like N-terminal domain"/>
    <property type="match status" value="1"/>
</dbReference>
<reference evidence="3 4" key="1">
    <citation type="submission" date="2021-06" db="EMBL/GenBank/DDBJ databases">
        <title>50 bacteria genomes isolated from Dapeng, Shenzhen, China.</title>
        <authorList>
            <person name="Zheng W."/>
            <person name="Yu S."/>
            <person name="Huang Y."/>
        </authorList>
    </citation>
    <scope>NUCLEOTIDE SEQUENCE [LARGE SCALE GENOMIC DNA]</scope>
    <source>
        <strain evidence="3 4">DP1N14-2</strain>
    </source>
</reference>
<evidence type="ECO:0000313" key="3">
    <source>
        <dbReference type="EMBL" id="MBY6142325.1"/>
    </source>
</evidence>
<gene>
    <name evidence="3" type="ORF">KUV26_23115</name>
</gene>
<dbReference type="Proteomes" id="UP000766629">
    <property type="component" value="Unassembled WGS sequence"/>
</dbReference>
<protein>
    <submittedName>
        <fullName evidence="3">DUF4147 domain-containing protein</fullName>
    </submittedName>
</protein>
<dbReference type="InterPro" id="IPR007835">
    <property type="entry name" value="MOFRL"/>
</dbReference>
<dbReference type="InterPro" id="IPR039760">
    <property type="entry name" value="MOFRL_protein"/>
</dbReference>
<dbReference type="SUPFAM" id="SSF82544">
    <property type="entry name" value="GckA/TtuD-like"/>
    <property type="match status" value="1"/>
</dbReference>
<dbReference type="RefSeq" id="WP_222510222.1">
    <property type="nucleotide sequence ID" value="NZ_JAHVJA010000028.1"/>
</dbReference>
<dbReference type="InterPro" id="IPR037035">
    <property type="entry name" value="GK-like_C_sf"/>
</dbReference>
<dbReference type="Gene3D" id="3.40.1480.10">
    <property type="entry name" value="MOFRL domain"/>
    <property type="match status" value="1"/>
</dbReference>
<proteinExistence type="predicted"/>
<dbReference type="InterPro" id="IPR038614">
    <property type="entry name" value="GK_N_sf"/>
</dbReference>
<dbReference type="InterPro" id="IPR025286">
    <property type="entry name" value="MOFRL_assoc_dom"/>
</dbReference>
<accession>A0ABS7NMA2</accession>
<name>A0ABS7NMA2_9RHOB</name>
<comment type="caution">
    <text evidence="3">The sequence shown here is derived from an EMBL/GenBank/DDBJ whole genome shotgun (WGS) entry which is preliminary data.</text>
</comment>
<evidence type="ECO:0000313" key="4">
    <source>
        <dbReference type="Proteomes" id="UP000766629"/>
    </source>
</evidence>
<organism evidence="3 4">
    <name type="scientific">Leisingera daeponensis</name>
    <dbReference type="NCBI Taxonomy" id="405746"/>
    <lineage>
        <taxon>Bacteria</taxon>
        <taxon>Pseudomonadati</taxon>
        <taxon>Pseudomonadota</taxon>
        <taxon>Alphaproteobacteria</taxon>
        <taxon>Rhodobacterales</taxon>
        <taxon>Roseobacteraceae</taxon>
        <taxon>Leisingera</taxon>
    </lineage>
</organism>
<dbReference type="EMBL" id="JAHVJA010000028">
    <property type="protein sequence ID" value="MBY6142325.1"/>
    <property type="molecule type" value="Genomic_DNA"/>
</dbReference>
<evidence type="ECO:0000259" key="1">
    <source>
        <dbReference type="Pfam" id="PF05161"/>
    </source>
</evidence>
<feature type="domain" description="MOFRL-associated" evidence="2">
    <location>
        <begin position="8"/>
        <end position="236"/>
    </location>
</feature>
<feature type="domain" description="MOFRL" evidence="1">
    <location>
        <begin position="304"/>
        <end position="411"/>
    </location>
</feature>
<dbReference type="Pfam" id="PF05161">
    <property type="entry name" value="MOFRL"/>
    <property type="match status" value="1"/>
</dbReference>
<dbReference type="PANTHER" id="PTHR12227:SF0">
    <property type="entry name" value="GLYCERATE KINASE"/>
    <property type="match status" value="1"/>
</dbReference>
<evidence type="ECO:0000259" key="2">
    <source>
        <dbReference type="Pfam" id="PF13660"/>
    </source>
</evidence>
<dbReference type="Pfam" id="PF13660">
    <property type="entry name" value="DUF4147"/>
    <property type="match status" value="1"/>
</dbReference>
<keyword evidence="4" id="KW-1185">Reference proteome</keyword>
<dbReference type="PANTHER" id="PTHR12227">
    <property type="entry name" value="GLYCERATE KINASE"/>
    <property type="match status" value="1"/>
</dbReference>
<sequence>MTGLLTTAKALFQAAVDRADPALALRAQLDSSPLPPLPEGGRTVLLAVGKAAIPMMREALRLIPDAAQALAITNPENHTEIPGATVLCGAHPVPDETSAAAGRAAIDLARALGPDDRLVALISGGGSALMVAPAPGLTLADKAAVNKLLLACGLEINEMNLIRQQLSDTKGGGLLRHAAPAQVQAFILSDVIGDDLRAIASGPTVAPIGTRAQAREIMQRAGIWDDAPETVKAHLNATGTDQETPPPASNTLIGSNRHSLKAMMAAAAEDWTPKLVSHRLVGDVSEAAETIAAAAEAAPKDKPVALIFGGETTVQLRGTGLGGRNQELALRVAKLGAERLSGDWLFLSGGTDGRDGPTDAAGGIATPATWEAIKASGQDPEALLANNDSYAALKAADTLLMTGGTGTNVADVQVFLRRPG</sequence>